<accession>A0A8D8FKC4</accession>
<protein>
    <recommendedName>
        <fullName evidence="4">Fatty acyl-CoA reductase</fullName>
        <ecNumber evidence="4">1.2.1.84</ecNumber>
    </recommendedName>
</protein>
<evidence type="ECO:0000256" key="2">
    <source>
        <dbReference type="ARBA" id="ARBA00022516"/>
    </source>
</evidence>
<evidence type="ECO:0000256" key="1">
    <source>
        <dbReference type="ARBA" id="ARBA00005928"/>
    </source>
</evidence>
<evidence type="ECO:0000256" key="4">
    <source>
        <dbReference type="RuleBase" id="RU363097"/>
    </source>
</evidence>
<keyword evidence="4" id="KW-1133">Transmembrane helix</keyword>
<reference evidence="7" key="1">
    <citation type="submission" date="2021-05" db="EMBL/GenBank/DDBJ databases">
        <authorList>
            <person name="Alioto T."/>
            <person name="Alioto T."/>
            <person name="Gomez Garrido J."/>
        </authorList>
    </citation>
    <scope>NUCLEOTIDE SEQUENCE</scope>
</reference>
<dbReference type="InterPro" id="IPR036291">
    <property type="entry name" value="NAD(P)-bd_dom_sf"/>
</dbReference>
<keyword evidence="3 4" id="KW-0443">Lipid metabolism</keyword>
<dbReference type="PANTHER" id="PTHR11011">
    <property type="entry name" value="MALE STERILITY PROTEIN 2-RELATED"/>
    <property type="match status" value="1"/>
</dbReference>
<dbReference type="InterPro" id="IPR033640">
    <property type="entry name" value="FAR_C"/>
</dbReference>
<dbReference type="InterPro" id="IPR026055">
    <property type="entry name" value="FAR"/>
</dbReference>
<evidence type="ECO:0000313" key="7">
    <source>
        <dbReference type="EMBL" id="CAG6475932.1"/>
    </source>
</evidence>
<comment type="catalytic activity">
    <reaction evidence="4">
        <text>a long-chain fatty acyl-CoA + 2 NADPH + 2 H(+) = a long-chain primary fatty alcohol + 2 NADP(+) + CoA</text>
        <dbReference type="Rhea" id="RHEA:52716"/>
        <dbReference type="ChEBI" id="CHEBI:15378"/>
        <dbReference type="ChEBI" id="CHEBI:57287"/>
        <dbReference type="ChEBI" id="CHEBI:57783"/>
        <dbReference type="ChEBI" id="CHEBI:58349"/>
        <dbReference type="ChEBI" id="CHEBI:77396"/>
        <dbReference type="ChEBI" id="CHEBI:83139"/>
        <dbReference type="EC" id="1.2.1.84"/>
    </reaction>
</comment>
<dbReference type="InterPro" id="IPR013120">
    <property type="entry name" value="FAR_NAD-bd"/>
</dbReference>
<dbReference type="PANTHER" id="PTHR11011:SF60">
    <property type="entry name" value="FATTY ACYL-COA REDUCTASE-RELATED"/>
    <property type="match status" value="1"/>
</dbReference>
<dbReference type="AlphaFoldDB" id="A0A8D8FKC4"/>
<proteinExistence type="inferred from homology"/>
<comment type="function">
    <text evidence="4">Catalyzes the reduction of fatty acyl-CoA to fatty alcohols.</text>
</comment>
<dbReference type="GO" id="GO:0005777">
    <property type="term" value="C:peroxisome"/>
    <property type="evidence" value="ECO:0007669"/>
    <property type="project" value="TreeGrafter"/>
</dbReference>
<feature type="domain" description="Thioester reductase (TE)" evidence="6">
    <location>
        <begin position="30"/>
        <end position="303"/>
    </location>
</feature>
<sequence length="523" mass="59674">MDPRGMNLWEEEDNGYSPIAEYFRDKVVLLTGATGFIGKIYVEKLIRCGASELILIIREKRGVPPAERMTRIFDSVPVMKSFQRNFNNCRDRVKVVRGDMSEDGLGLDPADVEYIRQRVQITLHVAADVRFDETLFKAIQMNVKGTWEMLNLCASGCPRLEMFVYISTAYANCLQGTVHEQFYEPPMDPMVLLNLVNKMDAVEQDHFEALTQMILGPWPNTYTYAKALAECLVKRFYERIPVMIIRPPIVVATFNEPVQGWVDNLYGMNGAIVGIGCGVLRVIQTGPDDMKNDVMPADFVVNGTLAAIKYTVDRNALEAPSTDPDRVAIYHVTSSVDNPLTNARFRSMVETIGGDHAPLNSLWIGTCINLQSRLLVRLLTIVFHVIPGIFIDAGLKYYGKKTSLMKIYRKVARFTGFINYFATHEFIFVNDKMHRVLETMTPGDREKFHCDIRTVTWEDVFNVYVPGLKLYMRHEGPETWIASRERFYRLKKIGLGLFYVTLAMVVYWVLPSLLAEYVPAIYD</sequence>
<comment type="similarity">
    <text evidence="1 4">Belongs to the fatty acyl-CoA reductase family.</text>
</comment>
<dbReference type="GO" id="GO:0035336">
    <property type="term" value="P:long-chain fatty-acyl-CoA metabolic process"/>
    <property type="evidence" value="ECO:0007669"/>
    <property type="project" value="TreeGrafter"/>
</dbReference>
<dbReference type="GO" id="GO:0080019">
    <property type="term" value="F:alcohol-forming very long-chain fatty acyl-CoA reductase activity"/>
    <property type="evidence" value="ECO:0007669"/>
    <property type="project" value="InterPro"/>
</dbReference>
<keyword evidence="4" id="KW-0521">NADP</keyword>
<organism evidence="7">
    <name type="scientific">Culex pipiens</name>
    <name type="common">House mosquito</name>
    <dbReference type="NCBI Taxonomy" id="7175"/>
    <lineage>
        <taxon>Eukaryota</taxon>
        <taxon>Metazoa</taxon>
        <taxon>Ecdysozoa</taxon>
        <taxon>Arthropoda</taxon>
        <taxon>Hexapoda</taxon>
        <taxon>Insecta</taxon>
        <taxon>Pterygota</taxon>
        <taxon>Neoptera</taxon>
        <taxon>Endopterygota</taxon>
        <taxon>Diptera</taxon>
        <taxon>Nematocera</taxon>
        <taxon>Culicoidea</taxon>
        <taxon>Culicidae</taxon>
        <taxon>Culicinae</taxon>
        <taxon>Culicini</taxon>
        <taxon>Culex</taxon>
        <taxon>Culex</taxon>
    </lineage>
</organism>
<dbReference type="EC" id="1.2.1.84" evidence="4"/>
<dbReference type="CDD" id="cd05236">
    <property type="entry name" value="FAR-N_SDR_e"/>
    <property type="match status" value="1"/>
</dbReference>
<dbReference type="Pfam" id="PF07993">
    <property type="entry name" value="NAD_binding_4"/>
    <property type="match status" value="1"/>
</dbReference>
<dbReference type="SUPFAM" id="SSF51735">
    <property type="entry name" value="NAD(P)-binding Rossmann-fold domains"/>
    <property type="match status" value="1"/>
</dbReference>
<keyword evidence="4" id="KW-0472">Membrane</keyword>
<dbReference type="Pfam" id="PF03015">
    <property type="entry name" value="Sterile"/>
    <property type="match status" value="1"/>
</dbReference>
<feature type="transmembrane region" description="Helical" evidence="4">
    <location>
        <begin position="374"/>
        <end position="395"/>
    </location>
</feature>
<feature type="transmembrane region" description="Helical" evidence="4">
    <location>
        <begin position="493"/>
        <end position="510"/>
    </location>
</feature>
<evidence type="ECO:0000259" key="5">
    <source>
        <dbReference type="Pfam" id="PF03015"/>
    </source>
</evidence>
<keyword evidence="4" id="KW-0560">Oxidoreductase</keyword>
<dbReference type="Gene3D" id="3.40.50.720">
    <property type="entry name" value="NAD(P)-binding Rossmann-like Domain"/>
    <property type="match status" value="1"/>
</dbReference>
<dbReference type="EMBL" id="HBUE01077533">
    <property type="protein sequence ID" value="CAG6475932.1"/>
    <property type="molecule type" value="Transcribed_RNA"/>
</dbReference>
<dbReference type="GO" id="GO:0102965">
    <property type="term" value="F:alcohol-forming long-chain fatty acyl-CoA reductase activity"/>
    <property type="evidence" value="ECO:0007669"/>
    <property type="project" value="UniProtKB-EC"/>
</dbReference>
<keyword evidence="4" id="KW-0812">Transmembrane</keyword>
<feature type="domain" description="Fatty acyl-CoA reductase C-terminal" evidence="5">
    <location>
        <begin position="383"/>
        <end position="474"/>
    </location>
</feature>
<dbReference type="CDD" id="cd09071">
    <property type="entry name" value="FAR_C"/>
    <property type="match status" value="1"/>
</dbReference>
<evidence type="ECO:0000259" key="6">
    <source>
        <dbReference type="Pfam" id="PF07993"/>
    </source>
</evidence>
<keyword evidence="2 4" id="KW-0444">Lipid biosynthesis</keyword>
<name>A0A8D8FKC4_CULPI</name>
<evidence type="ECO:0000256" key="3">
    <source>
        <dbReference type="ARBA" id="ARBA00023098"/>
    </source>
</evidence>